<feature type="coiled-coil region" evidence="1">
    <location>
        <begin position="19"/>
        <end position="53"/>
    </location>
</feature>
<accession>A0A1B1TCD1</accession>
<feature type="region of interest" description="Disordered" evidence="2">
    <location>
        <begin position="276"/>
        <end position="325"/>
    </location>
</feature>
<evidence type="ECO:0000256" key="2">
    <source>
        <dbReference type="SAM" id="MobiDB-lite"/>
    </source>
</evidence>
<feature type="compositionally biased region" description="Basic residues" evidence="2">
    <location>
        <begin position="290"/>
        <end position="308"/>
    </location>
</feature>
<dbReference type="AlphaFoldDB" id="A0A1B1TCD1"/>
<protein>
    <submittedName>
        <fullName evidence="3">Uncharacterized protein</fullName>
    </submittedName>
</protein>
<feature type="compositionally biased region" description="Basic and acidic residues" evidence="2">
    <location>
        <begin position="173"/>
        <end position="188"/>
    </location>
</feature>
<reference evidence="3" key="2">
    <citation type="journal article" date="2015" name="ISME J.">
        <title>A new class of marine Euryarchaeota group II from the Mediterranean deep chlorophyll maximum.</title>
        <authorList>
            <person name="Martin-Cuadrado A.B."/>
            <person name="Garcia-Heredia I."/>
            <person name="Molto A.G."/>
            <person name="Lopez-Ubeda R."/>
            <person name="Kimes N."/>
            <person name="Lopez-Garcia P."/>
            <person name="Moreira D."/>
            <person name="Rodriguez-Valera F."/>
        </authorList>
    </citation>
    <scope>NUCLEOTIDE SEQUENCE</scope>
</reference>
<organism evidence="3">
    <name type="scientific">uncultured Poseidoniia archaeon</name>
    <dbReference type="NCBI Taxonomy" id="1697135"/>
    <lineage>
        <taxon>Archaea</taxon>
        <taxon>Methanobacteriati</taxon>
        <taxon>Thermoplasmatota</taxon>
        <taxon>Candidatus Poseidoniia</taxon>
        <taxon>environmental samples</taxon>
    </lineage>
</organism>
<feature type="region of interest" description="Disordered" evidence="2">
    <location>
        <begin position="173"/>
        <end position="203"/>
    </location>
</feature>
<feature type="coiled-coil region" evidence="1">
    <location>
        <begin position="205"/>
        <end position="239"/>
    </location>
</feature>
<feature type="compositionally biased region" description="Polar residues" evidence="2">
    <location>
        <begin position="190"/>
        <end position="202"/>
    </location>
</feature>
<sequence>MNDSDPQEGIFSDLEEISHKEVKLLSNKIEREIRTIEDEHKSLRNERKNQVEIVKSLRQTVGENEAISDERRVLLKKFHQSRKLAEDARKKRDSVNVSIPPPSSILSEWMAETHQRLVTIDNDLTAVPTLHREIDMFKRFFELQAAYTRKQDSEKFHEDYVNHIKEIREITKELDATRNKSPKGKEIDSSQEGQIDSSSVNRSDVRKISKRINKIDSQLDKISEERKALRKESNRLRTYLKLTSSRGKPIKISEVKERATSGDSLNTQELGALLRTGGLAELTKNNTEKPKKKSSKKNKGKKQHRRLGVARGGARLGSRVSKRDE</sequence>
<name>A0A1B1TCD1_9ARCH</name>
<reference evidence="3" key="1">
    <citation type="submission" date="2014-11" db="EMBL/GenBank/DDBJ databases">
        <authorList>
            <person name="Zhu J."/>
            <person name="Qi W."/>
            <person name="Song R."/>
        </authorList>
    </citation>
    <scope>NUCLEOTIDE SEQUENCE</scope>
</reference>
<dbReference type="EMBL" id="KP211862">
    <property type="protein sequence ID" value="ANV79941.1"/>
    <property type="molecule type" value="Genomic_DNA"/>
</dbReference>
<keyword evidence="1" id="KW-0175">Coiled coil</keyword>
<evidence type="ECO:0000313" key="3">
    <source>
        <dbReference type="EMBL" id="ANV79941.1"/>
    </source>
</evidence>
<evidence type="ECO:0000256" key="1">
    <source>
        <dbReference type="SAM" id="Coils"/>
    </source>
</evidence>
<proteinExistence type="predicted"/>